<evidence type="ECO:0000256" key="2">
    <source>
        <dbReference type="ARBA" id="ARBA00023235"/>
    </source>
</evidence>
<accession>A0ABM7XEA0</accession>
<dbReference type="InterPro" id="IPR004380">
    <property type="entry name" value="Asp_race"/>
</dbReference>
<keyword evidence="4" id="KW-1185">Reference proteome</keyword>
<name>A0ABM7XEA0_9BACT</name>
<sequence>MKTIGLIGGMSWESSAHYYRLLNEQVKARLGGLHSARCLLASVDFAEVEPLQRADRWEEAGALLNRAALGLERAGADLLLICANTMHKVADRALRGVNVPLLHIGDVTAEAVRAAGLRKVALLGTRYVMEQDFYRRRLEERHGLEVLVPGPADRAEVHRVIFEELVLGKVEPRSKARYLEVMGALVAQGAEGVVAGCTEIGMLVQQADLAVPLFDTTELHARAAVERALG</sequence>
<organism evidence="3 4">
    <name type="scientific">Anaeromyxobacter paludicola</name>
    <dbReference type="NCBI Taxonomy" id="2918171"/>
    <lineage>
        <taxon>Bacteria</taxon>
        <taxon>Pseudomonadati</taxon>
        <taxon>Myxococcota</taxon>
        <taxon>Myxococcia</taxon>
        <taxon>Myxococcales</taxon>
        <taxon>Cystobacterineae</taxon>
        <taxon>Anaeromyxobacteraceae</taxon>
        <taxon>Anaeromyxobacter</taxon>
    </lineage>
</organism>
<evidence type="ECO:0000256" key="1">
    <source>
        <dbReference type="ARBA" id="ARBA00007847"/>
    </source>
</evidence>
<dbReference type="InterPro" id="IPR001920">
    <property type="entry name" value="Asp/Glu_race"/>
</dbReference>
<reference evidence="4" key="1">
    <citation type="journal article" date="2022" name="Int. J. Syst. Evol. Microbiol.">
        <title>Anaeromyxobacter oryzae sp. nov., Anaeromyxobacter diazotrophicus sp. nov. and Anaeromyxobacter paludicola sp. nov., isolated from paddy soils.</title>
        <authorList>
            <person name="Itoh H."/>
            <person name="Xu Z."/>
            <person name="Mise K."/>
            <person name="Masuda Y."/>
            <person name="Ushijima N."/>
            <person name="Hayakawa C."/>
            <person name="Shiratori Y."/>
            <person name="Senoo K."/>
        </authorList>
    </citation>
    <scope>NUCLEOTIDE SEQUENCE [LARGE SCALE GENOMIC DNA]</scope>
    <source>
        <strain evidence="4">Red630</strain>
    </source>
</reference>
<dbReference type="NCBIfam" id="TIGR00035">
    <property type="entry name" value="asp_race"/>
    <property type="match status" value="1"/>
</dbReference>
<comment type="similarity">
    <text evidence="1">Belongs to the aspartate/glutamate racemases family.</text>
</comment>
<dbReference type="RefSeq" id="WP_248342604.1">
    <property type="nucleotide sequence ID" value="NZ_AP025592.1"/>
</dbReference>
<evidence type="ECO:0000313" key="3">
    <source>
        <dbReference type="EMBL" id="BDG10211.1"/>
    </source>
</evidence>
<dbReference type="SUPFAM" id="SSF53681">
    <property type="entry name" value="Aspartate/glutamate racemase"/>
    <property type="match status" value="2"/>
</dbReference>
<dbReference type="PANTHER" id="PTHR21198:SF7">
    <property type="entry name" value="ASPARTATE-GLUTAMATE RACEMASE FAMILY"/>
    <property type="match status" value="1"/>
</dbReference>
<proteinExistence type="inferred from homology"/>
<gene>
    <name evidence="3" type="ORF">AMPC_33240</name>
</gene>
<dbReference type="InterPro" id="IPR015942">
    <property type="entry name" value="Asp/Glu/hydantoin_racemase"/>
</dbReference>
<dbReference type="Proteomes" id="UP001162734">
    <property type="component" value="Chromosome"/>
</dbReference>
<dbReference type="Pfam" id="PF01177">
    <property type="entry name" value="Asp_Glu_race"/>
    <property type="match status" value="1"/>
</dbReference>
<dbReference type="EMBL" id="AP025592">
    <property type="protein sequence ID" value="BDG10211.1"/>
    <property type="molecule type" value="Genomic_DNA"/>
</dbReference>
<evidence type="ECO:0000313" key="4">
    <source>
        <dbReference type="Proteomes" id="UP001162734"/>
    </source>
</evidence>
<keyword evidence="2" id="KW-0413">Isomerase</keyword>
<protein>
    <submittedName>
        <fullName evidence="3">Aspartate racemase</fullName>
    </submittedName>
</protein>
<dbReference type="Gene3D" id="3.40.50.1860">
    <property type="match status" value="2"/>
</dbReference>
<dbReference type="PANTHER" id="PTHR21198">
    <property type="entry name" value="GLUTAMATE RACEMASE"/>
    <property type="match status" value="1"/>
</dbReference>